<dbReference type="InterPro" id="IPR027417">
    <property type="entry name" value="P-loop_NTPase"/>
</dbReference>
<dbReference type="Gene3D" id="3.40.50.300">
    <property type="entry name" value="P-loop containing nucleotide triphosphate hydrolases"/>
    <property type="match status" value="1"/>
</dbReference>
<keyword evidence="3" id="KW-1185">Reference proteome</keyword>
<dbReference type="GO" id="GO:0016887">
    <property type="term" value="F:ATP hydrolysis activity"/>
    <property type="evidence" value="ECO:0007669"/>
    <property type="project" value="InterPro"/>
</dbReference>
<feature type="domain" description="AAA+ ATPase" evidence="1">
    <location>
        <begin position="32"/>
        <end position="167"/>
    </location>
</feature>
<dbReference type="PANTHER" id="PTHR35894">
    <property type="entry name" value="GENERAL SECRETION PATHWAY PROTEIN A-RELATED"/>
    <property type="match status" value="1"/>
</dbReference>
<dbReference type="OrthoDB" id="9815896at2"/>
<dbReference type="SUPFAM" id="SSF52540">
    <property type="entry name" value="P-loop containing nucleoside triphosphate hydrolases"/>
    <property type="match status" value="1"/>
</dbReference>
<comment type="caution">
    <text evidence="2">The sequence shown here is derived from an EMBL/GenBank/DDBJ whole genome shotgun (WGS) entry which is preliminary data.</text>
</comment>
<proteinExistence type="predicted"/>
<dbReference type="EMBL" id="SSOB01000093">
    <property type="protein sequence ID" value="THF72448.1"/>
    <property type="molecule type" value="Genomic_DNA"/>
</dbReference>
<accession>A0A4S4BEE3</accession>
<protein>
    <submittedName>
        <fullName evidence="2">NACHT domain-containing protein</fullName>
    </submittedName>
</protein>
<dbReference type="RefSeq" id="WP_136374100.1">
    <property type="nucleotide sequence ID" value="NZ_SSOB01000093.1"/>
</dbReference>
<evidence type="ECO:0000313" key="2">
    <source>
        <dbReference type="EMBL" id="THF72448.1"/>
    </source>
</evidence>
<evidence type="ECO:0000313" key="3">
    <source>
        <dbReference type="Proteomes" id="UP000310636"/>
    </source>
</evidence>
<organism evidence="2 3">
    <name type="scientific">Cohnella fermenti</name>
    <dbReference type="NCBI Taxonomy" id="2565925"/>
    <lineage>
        <taxon>Bacteria</taxon>
        <taxon>Bacillati</taxon>
        <taxon>Bacillota</taxon>
        <taxon>Bacilli</taxon>
        <taxon>Bacillales</taxon>
        <taxon>Paenibacillaceae</taxon>
        <taxon>Cohnella</taxon>
    </lineage>
</organism>
<evidence type="ECO:0000259" key="1">
    <source>
        <dbReference type="SMART" id="SM00382"/>
    </source>
</evidence>
<sequence length="263" mass="30166">MTIRPFTRELDACYAFLGHREAYARLMLAVENRLLGVLTGEVGSGKSALLRRLFRSLDPMRTLPIYLSLADLKPRDFYVQLLTHVEEEPPYSVAKARRLWSEVMARREAQAEREVVVVIDEAHEMSEAMLLELRFVMNHQMDARSLFPVLLAGQPELRKRLRLKKYEAISQRIGIQYHLSGMSREETAAYVRHHLEVAKLQRPVFSESAIQMLYAASQGLPRVVNQICSQVLFEAEGNETEVVEEMHIGRVLTDMERQRGTAG</sequence>
<dbReference type="InterPro" id="IPR003593">
    <property type="entry name" value="AAA+_ATPase"/>
</dbReference>
<dbReference type="InterPro" id="IPR052026">
    <property type="entry name" value="ExeA_AAA_ATPase_DNA-bind"/>
</dbReference>
<dbReference type="Proteomes" id="UP000310636">
    <property type="component" value="Unassembled WGS sequence"/>
</dbReference>
<gene>
    <name evidence="2" type="ORF">E6C55_33070</name>
</gene>
<name>A0A4S4BEE3_9BACL</name>
<dbReference type="AlphaFoldDB" id="A0A4S4BEE3"/>
<dbReference type="PANTHER" id="PTHR35894:SF1">
    <property type="entry name" value="PHOSPHORIBULOKINASE _ URIDINE KINASE FAMILY"/>
    <property type="match status" value="1"/>
</dbReference>
<dbReference type="CDD" id="cd00009">
    <property type="entry name" value="AAA"/>
    <property type="match status" value="1"/>
</dbReference>
<reference evidence="2 3" key="1">
    <citation type="submission" date="2019-04" db="EMBL/GenBank/DDBJ databases">
        <title>Cohnella sp. nov. isolated from preserved vegetables.</title>
        <authorList>
            <person name="Lin S.-Y."/>
            <person name="Hung M.-H."/>
            <person name="Young C.-C."/>
        </authorList>
    </citation>
    <scope>NUCLEOTIDE SEQUENCE [LARGE SCALE GENOMIC DNA]</scope>
    <source>
        <strain evidence="2 3">CC-MHH1044</strain>
    </source>
</reference>
<dbReference type="SMART" id="SM00382">
    <property type="entry name" value="AAA"/>
    <property type="match status" value="1"/>
</dbReference>
<dbReference type="Pfam" id="PF13401">
    <property type="entry name" value="AAA_22"/>
    <property type="match status" value="1"/>
</dbReference>
<dbReference type="InterPro" id="IPR049945">
    <property type="entry name" value="AAA_22"/>
</dbReference>